<proteinExistence type="predicted"/>
<keyword evidence="2" id="KW-0472">Membrane</keyword>
<dbReference type="EMBL" id="JARAKH010000042">
    <property type="protein sequence ID" value="KAK8380052.1"/>
    <property type="molecule type" value="Genomic_DNA"/>
</dbReference>
<keyword evidence="4" id="KW-1185">Reference proteome</keyword>
<feature type="transmembrane region" description="Helical" evidence="2">
    <location>
        <begin position="90"/>
        <end position="110"/>
    </location>
</feature>
<keyword evidence="2" id="KW-0812">Transmembrane</keyword>
<reference evidence="3 4" key="1">
    <citation type="submission" date="2023-03" db="EMBL/GenBank/DDBJ databases">
        <title>High-quality genome of Scylla paramamosain provides insights in environmental adaptation.</title>
        <authorList>
            <person name="Zhang L."/>
        </authorList>
    </citation>
    <scope>NUCLEOTIDE SEQUENCE [LARGE SCALE GENOMIC DNA]</scope>
    <source>
        <strain evidence="3">LZ_2023a</strain>
        <tissue evidence="3">Muscle</tissue>
    </source>
</reference>
<protein>
    <submittedName>
        <fullName evidence="3">Uncharacterized protein</fullName>
    </submittedName>
</protein>
<evidence type="ECO:0000313" key="3">
    <source>
        <dbReference type="EMBL" id="KAK8380052.1"/>
    </source>
</evidence>
<dbReference type="PANTHER" id="PTHR46953:SF1">
    <property type="entry name" value="G-PROTEIN COUPLED RECEPTOR MTH-LIKE 1-RELATED"/>
    <property type="match status" value="1"/>
</dbReference>
<feature type="transmembrane region" description="Helical" evidence="2">
    <location>
        <begin position="64"/>
        <end position="84"/>
    </location>
</feature>
<dbReference type="Proteomes" id="UP001487740">
    <property type="component" value="Unassembled WGS sequence"/>
</dbReference>
<feature type="region of interest" description="Disordered" evidence="1">
    <location>
        <begin position="295"/>
        <end position="319"/>
    </location>
</feature>
<evidence type="ECO:0000256" key="1">
    <source>
        <dbReference type="SAM" id="MobiDB-lite"/>
    </source>
</evidence>
<comment type="caution">
    <text evidence="3">The sequence shown here is derived from an EMBL/GenBank/DDBJ whole genome shotgun (WGS) entry which is preliminary data.</text>
</comment>
<feature type="region of interest" description="Disordered" evidence="1">
    <location>
        <begin position="424"/>
        <end position="461"/>
    </location>
</feature>
<sequence>MRFWLTSTDRWEILCLANTILITQTGLRLYCASDKKCDCLPASCCRNADHTLYRSYMTEFWQRFTLFSLMVGCWVMEVVSWMVGPADSELWALTDTLNTFQGVFIFITFLRSSKKRRLLQKALTKWSDGVAGGGGCEPNLSSSCFQTAVSPNRVLERLRHSSHSSHSSPVSAFVRWLSRVQGRRSRITTPQVLDNIIFRGKMGVYNEGFEEDGVEVEAESEAKRSVCGRDSVNKSFNPMWTAPHWRARWSRSYFPGAAQRSRDCAGEGSSHEGLPGVIKDSGSVSPASSIFYISSSSSSPSSPSPSSSSPSSPSPSFSSSSSPPLANWSFLRHKSGSLTLGAGQLRGRCSCGRGVSRPHQDRPGAALRREWKESKYTALMNMPDSQKFDISVQVQMFQTLHFSVNFEPSLPTDEEEKDKTALLNTRASEDGSLVGPSSPRSLTATRPASLTRSPSDPLLSS</sequence>
<name>A0AAW0SYQ9_SCYPA</name>
<organism evidence="3 4">
    <name type="scientific">Scylla paramamosain</name>
    <name type="common">Mud crab</name>
    <dbReference type="NCBI Taxonomy" id="85552"/>
    <lineage>
        <taxon>Eukaryota</taxon>
        <taxon>Metazoa</taxon>
        <taxon>Ecdysozoa</taxon>
        <taxon>Arthropoda</taxon>
        <taxon>Crustacea</taxon>
        <taxon>Multicrustacea</taxon>
        <taxon>Malacostraca</taxon>
        <taxon>Eumalacostraca</taxon>
        <taxon>Eucarida</taxon>
        <taxon>Decapoda</taxon>
        <taxon>Pleocyemata</taxon>
        <taxon>Brachyura</taxon>
        <taxon>Eubrachyura</taxon>
        <taxon>Portunoidea</taxon>
        <taxon>Portunidae</taxon>
        <taxon>Portuninae</taxon>
        <taxon>Scylla</taxon>
    </lineage>
</organism>
<dbReference type="InterPro" id="IPR052808">
    <property type="entry name" value="GPCR_Mth-like"/>
</dbReference>
<gene>
    <name evidence="3" type="ORF">O3P69_016595</name>
</gene>
<feature type="region of interest" description="Disordered" evidence="1">
    <location>
        <begin position="260"/>
        <end position="279"/>
    </location>
</feature>
<keyword evidence="2" id="KW-1133">Transmembrane helix</keyword>
<feature type="compositionally biased region" description="Polar residues" evidence="1">
    <location>
        <begin position="438"/>
        <end position="461"/>
    </location>
</feature>
<accession>A0AAW0SYQ9</accession>
<evidence type="ECO:0000313" key="4">
    <source>
        <dbReference type="Proteomes" id="UP001487740"/>
    </source>
</evidence>
<evidence type="ECO:0000256" key="2">
    <source>
        <dbReference type="SAM" id="Phobius"/>
    </source>
</evidence>
<dbReference type="AlphaFoldDB" id="A0AAW0SYQ9"/>
<dbReference type="Gene3D" id="1.20.1070.10">
    <property type="entry name" value="Rhodopsin 7-helix transmembrane proteins"/>
    <property type="match status" value="1"/>
</dbReference>
<dbReference type="PANTHER" id="PTHR46953">
    <property type="entry name" value="G-PROTEIN COUPLED RECEPTOR MTH-LIKE 1-RELATED"/>
    <property type="match status" value="1"/>
</dbReference>